<protein>
    <submittedName>
        <fullName evidence="2">Uncharacterized protein</fullName>
    </submittedName>
</protein>
<feature type="compositionally biased region" description="Polar residues" evidence="1">
    <location>
        <begin position="70"/>
        <end position="88"/>
    </location>
</feature>
<gene>
    <name evidence="2" type="ORF">HPB48_014686</name>
</gene>
<dbReference type="VEuPathDB" id="VectorBase:HLOH_040304"/>
<evidence type="ECO:0000313" key="3">
    <source>
        <dbReference type="Proteomes" id="UP000821853"/>
    </source>
</evidence>
<evidence type="ECO:0000256" key="1">
    <source>
        <dbReference type="SAM" id="MobiDB-lite"/>
    </source>
</evidence>
<dbReference type="AlphaFoldDB" id="A0A9J6G6M7"/>
<feature type="region of interest" description="Disordered" evidence="1">
    <location>
        <begin position="70"/>
        <end position="118"/>
    </location>
</feature>
<comment type="caution">
    <text evidence="2">The sequence shown here is derived from an EMBL/GenBank/DDBJ whole genome shotgun (WGS) entry which is preliminary data.</text>
</comment>
<dbReference type="EMBL" id="JABSTR010000005">
    <property type="protein sequence ID" value="KAH9371098.1"/>
    <property type="molecule type" value="Genomic_DNA"/>
</dbReference>
<proteinExistence type="predicted"/>
<sequence>MGVPATTRRAHSYTHPHPVLLGGCALQHCPARSATADRAGPPDSVRHWNPGVRTLLIEAAHLACSKGTNVSITTSQSKQASNTVSTVPHATAERKPKPNKKKTVTPARGTVAHAEESRTQPRFVMMMDDLAKVS</sequence>
<keyword evidence="3" id="KW-1185">Reference proteome</keyword>
<evidence type="ECO:0000313" key="2">
    <source>
        <dbReference type="EMBL" id="KAH9371098.1"/>
    </source>
</evidence>
<accession>A0A9J6G6M7</accession>
<name>A0A9J6G6M7_HAELO</name>
<dbReference type="Proteomes" id="UP000821853">
    <property type="component" value="Chromosome 3"/>
</dbReference>
<organism evidence="2 3">
    <name type="scientific">Haemaphysalis longicornis</name>
    <name type="common">Bush tick</name>
    <dbReference type="NCBI Taxonomy" id="44386"/>
    <lineage>
        <taxon>Eukaryota</taxon>
        <taxon>Metazoa</taxon>
        <taxon>Ecdysozoa</taxon>
        <taxon>Arthropoda</taxon>
        <taxon>Chelicerata</taxon>
        <taxon>Arachnida</taxon>
        <taxon>Acari</taxon>
        <taxon>Parasitiformes</taxon>
        <taxon>Ixodida</taxon>
        <taxon>Ixodoidea</taxon>
        <taxon>Ixodidae</taxon>
        <taxon>Haemaphysalinae</taxon>
        <taxon>Haemaphysalis</taxon>
    </lineage>
</organism>
<reference evidence="2 3" key="1">
    <citation type="journal article" date="2020" name="Cell">
        <title>Large-Scale Comparative Analyses of Tick Genomes Elucidate Their Genetic Diversity and Vector Capacities.</title>
        <authorList>
            <consortium name="Tick Genome and Microbiome Consortium (TIGMIC)"/>
            <person name="Jia N."/>
            <person name="Wang J."/>
            <person name="Shi W."/>
            <person name="Du L."/>
            <person name="Sun Y."/>
            <person name="Zhan W."/>
            <person name="Jiang J.F."/>
            <person name="Wang Q."/>
            <person name="Zhang B."/>
            <person name="Ji P."/>
            <person name="Bell-Sakyi L."/>
            <person name="Cui X.M."/>
            <person name="Yuan T.T."/>
            <person name="Jiang B.G."/>
            <person name="Yang W.F."/>
            <person name="Lam T.T."/>
            <person name="Chang Q.C."/>
            <person name="Ding S.J."/>
            <person name="Wang X.J."/>
            <person name="Zhu J.G."/>
            <person name="Ruan X.D."/>
            <person name="Zhao L."/>
            <person name="Wei J.T."/>
            <person name="Ye R.Z."/>
            <person name="Que T.C."/>
            <person name="Du C.H."/>
            <person name="Zhou Y.H."/>
            <person name="Cheng J.X."/>
            <person name="Dai P.F."/>
            <person name="Guo W.B."/>
            <person name="Han X.H."/>
            <person name="Huang E.J."/>
            <person name="Li L.F."/>
            <person name="Wei W."/>
            <person name="Gao Y.C."/>
            <person name="Liu J.Z."/>
            <person name="Shao H.Z."/>
            <person name="Wang X."/>
            <person name="Wang C.C."/>
            <person name="Yang T.C."/>
            <person name="Huo Q.B."/>
            <person name="Li W."/>
            <person name="Chen H.Y."/>
            <person name="Chen S.E."/>
            <person name="Zhou L.G."/>
            <person name="Ni X.B."/>
            <person name="Tian J.H."/>
            <person name="Sheng Y."/>
            <person name="Liu T."/>
            <person name="Pan Y.S."/>
            <person name="Xia L.Y."/>
            <person name="Li J."/>
            <person name="Zhao F."/>
            <person name="Cao W.C."/>
        </authorList>
    </citation>
    <scope>NUCLEOTIDE SEQUENCE [LARGE SCALE GENOMIC DNA]</scope>
    <source>
        <strain evidence="2">HaeL-2018</strain>
    </source>
</reference>